<proteinExistence type="predicted"/>
<protein>
    <submittedName>
        <fullName evidence="2">Putative secreted protein</fullName>
    </submittedName>
</protein>
<dbReference type="AlphaFoldDB" id="A0A6B0U2B8"/>
<reference evidence="2" key="1">
    <citation type="submission" date="2019-12" db="EMBL/GenBank/DDBJ databases">
        <title>An insight into the sialome of adult female Ixodes ricinus ticks feeding for 6 days.</title>
        <authorList>
            <person name="Perner J."/>
            <person name="Ribeiro J.M.C."/>
        </authorList>
    </citation>
    <scope>NUCLEOTIDE SEQUENCE</scope>
    <source>
        <strain evidence="2">Semi-engorged</strain>
        <tissue evidence="2">Salivary glands</tissue>
    </source>
</reference>
<sequence>MCFTFLMFGTMAAGAAPAALYTTQHQHSLVSGSPLGGTSAKYINASKHILHLTTAKSQLRAGPAGGPQR</sequence>
<accession>A0A6B0U2B8</accession>
<feature type="chain" id="PRO_5025387794" evidence="1">
    <location>
        <begin position="18"/>
        <end position="69"/>
    </location>
</feature>
<evidence type="ECO:0000313" key="2">
    <source>
        <dbReference type="EMBL" id="MXU82506.1"/>
    </source>
</evidence>
<evidence type="ECO:0000256" key="1">
    <source>
        <dbReference type="SAM" id="SignalP"/>
    </source>
</evidence>
<feature type="signal peptide" evidence="1">
    <location>
        <begin position="1"/>
        <end position="17"/>
    </location>
</feature>
<dbReference type="EMBL" id="GIFC01000423">
    <property type="protein sequence ID" value="MXU82506.1"/>
    <property type="molecule type" value="Transcribed_RNA"/>
</dbReference>
<organism evidence="2">
    <name type="scientific">Ixodes ricinus</name>
    <name type="common">Common tick</name>
    <name type="synonym">Acarus ricinus</name>
    <dbReference type="NCBI Taxonomy" id="34613"/>
    <lineage>
        <taxon>Eukaryota</taxon>
        <taxon>Metazoa</taxon>
        <taxon>Ecdysozoa</taxon>
        <taxon>Arthropoda</taxon>
        <taxon>Chelicerata</taxon>
        <taxon>Arachnida</taxon>
        <taxon>Acari</taxon>
        <taxon>Parasitiformes</taxon>
        <taxon>Ixodida</taxon>
        <taxon>Ixodoidea</taxon>
        <taxon>Ixodidae</taxon>
        <taxon>Ixodinae</taxon>
        <taxon>Ixodes</taxon>
    </lineage>
</organism>
<keyword evidence="1" id="KW-0732">Signal</keyword>
<name>A0A6B0U2B8_IXORI</name>